<name>A0A0P6WPS8_9BACI</name>
<organism evidence="6 7">
    <name type="scientific">Rossellomorea vietnamensis</name>
    <dbReference type="NCBI Taxonomy" id="218284"/>
    <lineage>
        <taxon>Bacteria</taxon>
        <taxon>Bacillati</taxon>
        <taxon>Bacillota</taxon>
        <taxon>Bacilli</taxon>
        <taxon>Bacillales</taxon>
        <taxon>Bacillaceae</taxon>
        <taxon>Rossellomorea</taxon>
    </lineage>
</organism>
<dbReference type="InterPro" id="IPR035472">
    <property type="entry name" value="RpiR-like_SIS"/>
</dbReference>
<feature type="domain" description="HTH rpiR-type" evidence="4">
    <location>
        <begin position="3"/>
        <end position="79"/>
    </location>
</feature>
<dbReference type="SUPFAM" id="SSF53697">
    <property type="entry name" value="SIS domain"/>
    <property type="match status" value="1"/>
</dbReference>
<keyword evidence="1" id="KW-0805">Transcription regulation</keyword>
<dbReference type="GO" id="GO:0003700">
    <property type="term" value="F:DNA-binding transcription factor activity"/>
    <property type="evidence" value="ECO:0007669"/>
    <property type="project" value="InterPro"/>
</dbReference>
<dbReference type="Proteomes" id="UP000050398">
    <property type="component" value="Unassembled WGS sequence"/>
</dbReference>
<feature type="domain" description="SIS" evidence="5">
    <location>
        <begin position="120"/>
        <end position="254"/>
    </location>
</feature>
<dbReference type="GO" id="GO:1901135">
    <property type="term" value="P:carbohydrate derivative metabolic process"/>
    <property type="evidence" value="ECO:0007669"/>
    <property type="project" value="InterPro"/>
</dbReference>
<dbReference type="EMBL" id="LIXZ01000016">
    <property type="protein sequence ID" value="KPL58343.1"/>
    <property type="molecule type" value="Genomic_DNA"/>
</dbReference>
<evidence type="ECO:0000256" key="3">
    <source>
        <dbReference type="ARBA" id="ARBA00023163"/>
    </source>
</evidence>
<evidence type="ECO:0000313" key="6">
    <source>
        <dbReference type="EMBL" id="KPL58343.1"/>
    </source>
</evidence>
<dbReference type="Gene3D" id="1.10.10.10">
    <property type="entry name" value="Winged helix-like DNA-binding domain superfamily/Winged helix DNA-binding domain"/>
    <property type="match status" value="1"/>
</dbReference>
<dbReference type="GO" id="GO:0003677">
    <property type="term" value="F:DNA binding"/>
    <property type="evidence" value="ECO:0007669"/>
    <property type="project" value="UniProtKB-KW"/>
</dbReference>
<dbReference type="CDD" id="cd05013">
    <property type="entry name" value="SIS_RpiR"/>
    <property type="match status" value="1"/>
</dbReference>
<dbReference type="InterPro" id="IPR001347">
    <property type="entry name" value="SIS_dom"/>
</dbReference>
<keyword evidence="2" id="KW-0238">DNA-binding</keyword>
<dbReference type="Pfam" id="PF01418">
    <property type="entry name" value="HTH_6"/>
    <property type="match status" value="1"/>
</dbReference>
<comment type="caution">
    <text evidence="6">The sequence shown here is derived from an EMBL/GenBank/DDBJ whole genome shotgun (WGS) entry which is preliminary data.</text>
</comment>
<dbReference type="InterPro" id="IPR047640">
    <property type="entry name" value="RpiR-like"/>
</dbReference>
<gene>
    <name evidence="6" type="ORF">AM506_17120</name>
</gene>
<dbReference type="InterPro" id="IPR009057">
    <property type="entry name" value="Homeodomain-like_sf"/>
</dbReference>
<dbReference type="PROSITE" id="PS51464">
    <property type="entry name" value="SIS"/>
    <property type="match status" value="1"/>
</dbReference>
<dbReference type="Gene3D" id="3.40.50.10490">
    <property type="entry name" value="Glucose-6-phosphate isomerase like protein, domain 1"/>
    <property type="match status" value="1"/>
</dbReference>
<evidence type="ECO:0000259" key="4">
    <source>
        <dbReference type="PROSITE" id="PS51071"/>
    </source>
</evidence>
<dbReference type="PROSITE" id="PS51071">
    <property type="entry name" value="HTH_RPIR"/>
    <property type="match status" value="1"/>
</dbReference>
<dbReference type="SUPFAM" id="SSF46689">
    <property type="entry name" value="Homeodomain-like"/>
    <property type="match status" value="1"/>
</dbReference>
<dbReference type="InterPro" id="IPR000281">
    <property type="entry name" value="HTH_RpiR"/>
</dbReference>
<dbReference type="PANTHER" id="PTHR30514:SF18">
    <property type="entry name" value="RPIR-FAMILY TRANSCRIPTIONAL REGULATOR"/>
    <property type="match status" value="1"/>
</dbReference>
<evidence type="ECO:0000259" key="5">
    <source>
        <dbReference type="PROSITE" id="PS51464"/>
    </source>
</evidence>
<evidence type="ECO:0000256" key="1">
    <source>
        <dbReference type="ARBA" id="ARBA00023015"/>
    </source>
</evidence>
<dbReference type="AlphaFoldDB" id="A0A0P6WPS8"/>
<dbReference type="InterPro" id="IPR046348">
    <property type="entry name" value="SIS_dom_sf"/>
</dbReference>
<dbReference type="PATRIC" id="fig|218284.4.peg.1638"/>
<reference evidence="6 7" key="1">
    <citation type="submission" date="2015-08" db="EMBL/GenBank/DDBJ databases">
        <title>Draft Genome Sequence of Bacillus vietnamensis UCD-SED5.</title>
        <authorList>
            <person name="Lee R.D."/>
            <person name="Jospin G."/>
            <person name="Lang J.M."/>
            <person name="Coil D.A."/>
            <person name="Eisen J.A."/>
        </authorList>
    </citation>
    <scope>NUCLEOTIDE SEQUENCE [LARGE SCALE GENOMIC DNA]</scope>
    <source>
        <strain evidence="6 7">UCD-SED5</strain>
    </source>
</reference>
<evidence type="ECO:0000313" key="7">
    <source>
        <dbReference type="Proteomes" id="UP000050398"/>
    </source>
</evidence>
<evidence type="ECO:0000256" key="2">
    <source>
        <dbReference type="ARBA" id="ARBA00023125"/>
    </source>
</evidence>
<dbReference type="GO" id="GO:0097367">
    <property type="term" value="F:carbohydrate derivative binding"/>
    <property type="evidence" value="ECO:0007669"/>
    <property type="project" value="InterPro"/>
</dbReference>
<accession>A0A0P6WPS8</accession>
<protein>
    <recommendedName>
        <fullName evidence="8">Transcriptional regulator</fullName>
    </recommendedName>
</protein>
<dbReference type="PANTHER" id="PTHR30514">
    <property type="entry name" value="GLUCOKINASE"/>
    <property type="match status" value="1"/>
</dbReference>
<proteinExistence type="predicted"/>
<sequence length="267" mass="30542">MMMAYLENTQKHYHQLTNGLKKVAESLRANPVLFATHPAKKTAEIIDVSETMVIRFCKAIGYAGYGELQKDVQQSLLSLKPPKRNNEHNQVNSFERIMQLDEENIHHASHNIDWKVAEQIVDCLVRSSSTSIVGYYHSFSYAHWFYFLLHHLLDNTSLYRPETDIGFTNKGSDHTVIIFSYYRYALEGIRLAKEAKEKGNKIIIITDSKLSPIAEYGDYVLTIHSAKKSILEKGPITFSVLNALLLHIAQKTGKMDFVNPANTYYIK</sequence>
<evidence type="ECO:0008006" key="8">
    <source>
        <dbReference type="Google" id="ProtNLM"/>
    </source>
</evidence>
<dbReference type="Pfam" id="PF01380">
    <property type="entry name" value="SIS"/>
    <property type="match status" value="1"/>
</dbReference>
<keyword evidence="3" id="KW-0804">Transcription</keyword>
<dbReference type="InterPro" id="IPR036388">
    <property type="entry name" value="WH-like_DNA-bd_sf"/>
</dbReference>